<dbReference type="InterPro" id="IPR050360">
    <property type="entry name" value="MFS_Sugar_Transporters"/>
</dbReference>
<dbReference type="PROSITE" id="PS50850">
    <property type="entry name" value="MFS"/>
    <property type="match status" value="1"/>
</dbReference>
<proteinExistence type="inferred from homology"/>
<evidence type="ECO:0000256" key="5">
    <source>
        <dbReference type="ARBA" id="ARBA00022989"/>
    </source>
</evidence>
<evidence type="ECO:0000256" key="6">
    <source>
        <dbReference type="ARBA" id="ARBA00023136"/>
    </source>
</evidence>
<evidence type="ECO:0000259" key="9">
    <source>
        <dbReference type="PROSITE" id="PS50850"/>
    </source>
</evidence>
<keyword evidence="3 7" id="KW-0813">Transport</keyword>
<dbReference type="Proteomes" id="UP000256645">
    <property type="component" value="Unassembled WGS sequence"/>
</dbReference>
<comment type="similarity">
    <text evidence="2 7">Belongs to the major facilitator superfamily. Sugar transporter (TC 2.A.1.1) family.</text>
</comment>
<protein>
    <recommendedName>
        <fullName evidence="9">Major facilitator superfamily (MFS) profile domain-containing protein</fullName>
    </recommendedName>
</protein>
<dbReference type="PANTHER" id="PTHR48022:SF77">
    <property type="entry name" value="MAJOR FACILITATOR SUPERFAMILY (MFS) PROFILE DOMAIN-CONTAINING PROTEIN"/>
    <property type="match status" value="1"/>
</dbReference>
<dbReference type="InterPro" id="IPR020846">
    <property type="entry name" value="MFS_dom"/>
</dbReference>
<feature type="transmembrane region" description="Helical" evidence="8">
    <location>
        <begin position="404"/>
        <end position="425"/>
    </location>
</feature>
<keyword evidence="11" id="KW-1185">Reference proteome</keyword>
<reference evidence="10 11" key="1">
    <citation type="journal article" date="2018" name="IMA Fungus">
        <title>IMA Genome-F 9: Draft genome sequence of Annulohypoxylon stygium, Aspergillus mulundensis, Berkeleyomyces basicola (syn. Thielaviopsis basicola), Ceratocystis smalleyi, two Cercospora beticola strains, Coleophoma cylindrospora, Fusarium fracticaudum, Phialophora cf. hyalina, and Morchella septimelata.</title>
        <authorList>
            <person name="Wingfield B.D."/>
            <person name="Bills G.F."/>
            <person name="Dong Y."/>
            <person name="Huang W."/>
            <person name="Nel W.J."/>
            <person name="Swalarsk-Parry B.S."/>
            <person name="Vaghefi N."/>
            <person name="Wilken P.M."/>
            <person name="An Z."/>
            <person name="de Beer Z.W."/>
            <person name="De Vos L."/>
            <person name="Chen L."/>
            <person name="Duong T.A."/>
            <person name="Gao Y."/>
            <person name="Hammerbacher A."/>
            <person name="Kikkert J.R."/>
            <person name="Li Y."/>
            <person name="Li H."/>
            <person name="Li K."/>
            <person name="Li Q."/>
            <person name="Liu X."/>
            <person name="Ma X."/>
            <person name="Naidoo K."/>
            <person name="Pethybridge S.J."/>
            <person name="Sun J."/>
            <person name="Steenkamp E.T."/>
            <person name="van der Nest M.A."/>
            <person name="van Wyk S."/>
            <person name="Wingfield M.J."/>
            <person name="Xiong C."/>
            <person name="Yue Q."/>
            <person name="Zhang X."/>
        </authorList>
    </citation>
    <scope>NUCLEOTIDE SEQUENCE [LARGE SCALE GENOMIC DNA]</scope>
    <source>
        <strain evidence="10 11">BP6252</strain>
    </source>
</reference>
<feature type="transmembrane region" description="Helical" evidence="8">
    <location>
        <begin position="155"/>
        <end position="177"/>
    </location>
</feature>
<feature type="transmembrane region" description="Helical" evidence="8">
    <location>
        <begin position="363"/>
        <end position="383"/>
    </location>
</feature>
<dbReference type="OrthoDB" id="6612291at2759"/>
<comment type="subcellular location">
    <subcellularLocation>
        <location evidence="1">Membrane</location>
        <topology evidence="1">Multi-pass membrane protein</topology>
    </subcellularLocation>
</comment>
<dbReference type="Gene3D" id="1.20.1250.20">
    <property type="entry name" value="MFS general substrate transporter like domains"/>
    <property type="match status" value="1"/>
</dbReference>
<dbReference type="EMBL" id="PDLM01000004">
    <property type="protein sequence ID" value="RDW79493.1"/>
    <property type="molecule type" value="Genomic_DNA"/>
</dbReference>
<evidence type="ECO:0000256" key="4">
    <source>
        <dbReference type="ARBA" id="ARBA00022692"/>
    </source>
</evidence>
<evidence type="ECO:0000313" key="10">
    <source>
        <dbReference type="EMBL" id="RDW79493.1"/>
    </source>
</evidence>
<gene>
    <name evidence="10" type="ORF">BP6252_04131</name>
</gene>
<feature type="transmembrane region" description="Helical" evidence="8">
    <location>
        <begin position="437"/>
        <end position="455"/>
    </location>
</feature>
<feature type="domain" description="Major facilitator superfamily (MFS) profile" evidence="9">
    <location>
        <begin position="20"/>
        <end position="459"/>
    </location>
</feature>
<evidence type="ECO:0000256" key="7">
    <source>
        <dbReference type="RuleBase" id="RU003346"/>
    </source>
</evidence>
<evidence type="ECO:0000313" key="11">
    <source>
        <dbReference type="Proteomes" id="UP000256645"/>
    </source>
</evidence>
<dbReference type="FunFam" id="1.20.1250.20:FF:000078">
    <property type="entry name" value="MFS maltose transporter, putative"/>
    <property type="match status" value="1"/>
</dbReference>
<feature type="transmembrane region" description="Helical" evidence="8">
    <location>
        <begin position="189"/>
        <end position="208"/>
    </location>
</feature>
<dbReference type="GO" id="GO:0005351">
    <property type="term" value="F:carbohydrate:proton symporter activity"/>
    <property type="evidence" value="ECO:0007669"/>
    <property type="project" value="TreeGrafter"/>
</dbReference>
<keyword evidence="5 8" id="KW-1133">Transmembrane helix</keyword>
<dbReference type="NCBIfam" id="TIGR00879">
    <property type="entry name" value="SP"/>
    <property type="match status" value="1"/>
</dbReference>
<sequence>MVAVSELPFLKYFTRNLLIASFLIGISVFNYGFDQTGYSTIQAMDPFINRFGTYDSKTKAMAITTKNLSLLNSIPRITFGLGVLIGGVLGERFGRRPVYILMLLICLVGTIVSYTAKSYGQILVGRMLNQMYIGIEGWLVPMFQAEIIPAPIRGVVVVGYVFNHVFGSFIMSCITYKTAQWDTDHCWQIPVATMFIIPSFALLLSFMVPESPRWLLRKGRKEEALKMLRFIYGSNPEYAPEEELGLLEESLELEMDKGSWKELVTGSNLRRTSIVFVIQAMNQLTGQAFSSQYGTVFIKTLGTINPYSFTVISNAIGCIGPFANFFLIERMGRRNMYLVFGTLCCASLFTLGGLGLGNGNFHLKAGIVAMTIIYPLFYIMSFGGMAPVTGAEIPSLRLRDKTSVVGWSIQNLAAFVVTFTIPYLLNAPYAHLESKVGFIYGGVCILALVWAWFCLPEVGGRSLEEIDDMFQSKVPTRDFTKWASSDPNSVGARITTMEGHAAHAGKTTTYDSKVAAVTEEYI</sequence>
<organism evidence="10 11">
    <name type="scientific">Coleophoma cylindrospora</name>
    <dbReference type="NCBI Taxonomy" id="1849047"/>
    <lineage>
        <taxon>Eukaryota</taxon>
        <taxon>Fungi</taxon>
        <taxon>Dikarya</taxon>
        <taxon>Ascomycota</taxon>
        <taxon>Pezizomycotina</taxon>
        <taxon>Leotiomycetes</taxon>
        <taxon>Helotiales</taxon>
        <taxon>Dermateaceae</taxon>
        <taxon>Coleophoma</taxon>
    </lineage>
</organism>
<feature type="transmembrane region" description="Helical" evidence="8">
    <location>
        <begin position="97"/>
        <end position="116"/>
    </location>
</feature>
<dbReference type="GO" id="GO:0016020">
    <property type="term" value="C:membrane"/>
    <property type="evidence" value="ECO:0007669"/>
    <property type="project" value="UniProtKB-SubCell"/>
</dbReference>
<evidence type="ECO:0000256" key="3">
    <source>
        <dbReference type="ARBA" id="ARBA00022448"/>
    </source>
</evidence>
<dbReference type="InterPro" id="IPR005828">
    <property type="entry name" value="MFS_sugar_transport-like"/>
</dbReference>
<comment type="caution">
    <text evidence="10">The sequence shown here is derived from an EMBL/GenBank/DDBJ whole genome shotgun (WGS) entry which is preliminary data.</text>
</comment>
<dbReference type="InterPro" id="IPR003663">
    <property type="entry name" value="Sugar/inositol_transpt"/>
</dbReference>
<feature type="transmembrane region" description="Helical" evidence="8">
    <location>
        <begin position="12"/>
        <end position="33"/>
    </location>
</feature>
<feature type="transmembrane region" description="Helical" evidence="8">
    <location>
        <begin position="337"/>
        <end position="357"/>
    </location>
</feature>
<keyword evidence="6 8" id="KW-0472">Membrane</keyword>
<evidence type="ECO:0000256" key="1">
    <source>
        <dbReference type="ARBA" id="ARBA00004141"/>
    </source>
</evidence>
<accession>A0A3D8RZL4</accession>
<dbReference type="AlphaFoldDB" id="A0A3D8RZL4"/>
<evidence type="ECO:0000256" key="8">
    <source>
        <dbReference type="SAM" id="Phobius"/>
    </source>
</evidence>
<dbReference type="InterPro" id="IPR036259">
    <property type="entry name" value="MFS_trans_sf"/>
</dbReference>
<dbReference type="Pfam" id="PF00083">
    <property type="entry name" value="Sugar_tr"/>
    <property type="match status" value="1"/>
</dbReference>
<feature type="transmembrane region" description="Helical" evidence="8">
    <location>
        <begin position="73"/>
        <end position="90"/>
    </location>
</feature>
<dbReference type="PANTHER" id="PTHR48022">
    <property type="entry name" value="PLASTIDIC GLUCOSE TRANSPORTER 4"/>
    <property type="match status" value="1"/>
</dbReference>
<evidence type="ECO:0000256" key="2">
    <source>
        <dbReference type="ARBA" id="ARBA00010992"/>
    </source>
</evidence>
<keyword evidence="4 8" id="KW-0812">Transmembrane</keyword>
<name>A0A3D8RZL4_9HELO</name>
<dbReference type="SUPFAM" id="SSF103473">
    <property type="entry name" value="MFS general substrate transporter"/>
    <property type="match status" value="1"/>
</dbReference>